<gene>
    <name evidence="3" type="ORF">EDD72_12714</name>
</gene>
<proteinExistence type="predicted"/>
<dbReference type="Gene3D" id="1.10.10.10">
    <property type="entry name" value="Winged helix-like DNA-binding domain superfamily/Winged helix DNA-binding domain"/>
    <property type="match status" value="1"/>
</dbReference>
<keyword evidence="4" id="KW-1185">Reference proteome</keyword>
<dbReference type="InterPro" id="IPR036388">
    <property type="entry name" value="WH-like_DNA-bd_sf"/>
</dbReference>
<dbReference type="GO" id="GO:0043565">
    <property type="term" value="F:sequence-specific DNA binding"/>
    <property type="evidence" value="ECO:0007669"/>
    <property type="project" value="InterPro"/>
</dbReference>
<evidence type="ECO:0000256" key="1">
    <source>
        <dbReference type="ARBA" id="ARBA00023125"/>
    </source>
</evidence>
<dbReference type="OrthoDB" id="327696at2"/>
<dbReference type="InterPro" id="IPR011991">
    <property type="entry name" value="ArsR-like_HTH"/>
</dbReference>
<dbReference type="Pfam" id="PF01047">
    <property type="entry name" value="MarR"/>
    <property type="match status" value="1"/>
</dbReference>
<protein>
    <submittedName>
        <fullName evidence="3">MarR family transcriptional regulator</fullName>
    </submittedName>
</protein>
<dbReference type="GO" id="GO:0003700">
    <property type="term" value="F:DNA-binding transcription factor activity"/>
    <property type="evidence" value="ECO:0007669"/>
    <property type="project" value="InterPro"/>
</dbReference>
<dbReference type="SUPFAM" id="SSF46785">
    <property type="entry name" value="Winged helix' DNA-binding domain"/>
    <property type="match status" value="1"/>
</dbReference>
<organism evidence="3 4">
    <name type="scientific">Tepidibacillus fermentans</name>
    <dbReference type="NCBI Taxonomy" id="1281767"/>
    <lineage>
        <taxon>Bacteria</taxon>
        <taxon>Bacillati</taxon>
        <taxon>Bacillota</taxon>
        <taxon>Bacilli</taxon>
        <taxon>Bacillales</taxon>
        <taxon>Bacillaceae</taxon>
        <taxon>Tepidibacillus</taxon>
    </lineage>
</organism>
<dbReference type="InterPro" id="IPR039422">
    <property type="entry name" value="MarR/SlyA-like"/>
</dbReference>
<evidence type="ECO:0000313" key="3">
    <source>
        <dbReference type="EMBL" id="TCS78470.1"/>
    </source>
</evidence>
<name>A0A4R3K6M7_9BACI</name>
<keyword evidence="1" id="KW-0238">DNA-binding</keyword>
<dbReference type="InterPro" id="IPR036390">
    <property type="entry name" value="WH_DNA-bd_sf"/>
</dbReference>
<dbReference type="RefSeq" id="WP_132770571.1">
    <property type="nucleotide sequence ID" value="NZ_SMAB01000027.1"/>
</dbReference>
<dbReference type="GO" id="GO:0006950">
    <property type="term" value="P:response to stress"/>
    <property type="evidence" value="ECO:0007669"/>
    <property type="project" value="TreeGrafter"/>
</dbReference>
<dbReference type="Proteomes" id="UP000295788">
    <property type="component" value="Unassembled WGS sequence"/>
</dbReference>
<dbReference type="PANTHER" id="PTHR33164">
    <property type="entry name" value="TRANSCRIPTIONAL REGULATOR, MARR FAMILY"/>
    <property type="match status" value="1"/>
</dbReference>
<dbReference type="SMART" id="SM00347">
    <property type="entry name" value="HTH_MARR"/>
    <property type="match status" value="1"/>
</dbReference>
<dbReference type="PRINTS" id="PR00033">
    <property type="entry name" value="HTHASNC"/>
</dbReference>
<dbReference type="CDD" id="cd00090">
    <property type="entry name" value="HTH_ARSR"/>
    <property type="match status" value="1"/>
</dbReference>
<evidence type="ECO:0000259" key="2">
    <source>
        <dbReference type="PROSITE" id="PS50995"/>
    </source>
</evidence>
<accession>A0A4R3K6M7</accession>
<reference evidence="3 4" key="1">
    <citation type="submission" date="2019-03" db="EMBL/GenBank/DDBJ databases">
        <title>Genomic Encyclopedia of Type Strains, Phase IV (KMG-IV): sequencing the most valuable type-strain genomes for metagenomic binning, comparative biology and taxonomic classification.</title>
        <authorList>
            <person name="Goeker M."/>
        </authorList>
    </citation>
    <scope>NUCLEOTIDE SEQUENCE [LARGE SCALE GENOMIC DNA]</scope>
    <source>
        <strain evidence="3 4">DSM 23802</strain>
    </source>
</reference>
<sequence>MKELNKGMMVVKVLKQIMDSFKQNIEQGFKEMNVTGPQGMLMGILVHHGKMKISDLSERMGLSNSTVSGIVDRLEKQGYVERTRSEEDRRVVYVNVTSEFRKQVRKHFSEIEKKFETIMNETASEEIDKIFEGLILLKELMERHQQKKE</sequence>
<dbReference type="PRINTS" id="PR00598">
    <property type="entry name" value="HTHMARR"/>
</dbReference>
<dbReference type="EMBL" id="SMAB01000027">
    <property type="protein sequence ID" value="TCS78470.1"/>
    <property type="molecule type" value="Genomic_DNA"/>
</dbReference>
<dbReference type="AlphaFoldDB" id="A0A4R3K6M7"/>
<dbReference type="InterPro" id="IPR000485">
    <property type="entry name" value="AsnC-type_HTH_dom"/>
</dbReference>
<comment type="caution">
    <text evidence="3">The sequence shown here is derived from an EMBL/GenBank/DDBJ whole genome shotgun (WGS) entry which is preliminary data.</text>
</comment>
<evidence type="ECO:0000313" key="4">
    <source>
        <dbReference type="Proteomes" id="UP000295788"/>
    </source>
</evidence>
<feature type="domain" description="HTH marR-type" evidence="2">
    <location>
        <begin position="7"/>
        <end position="139"/>
    </location>
</feature>
<dbReference type="PROSITE" id="PS50995">
    <property type="entry name" value="HTH_MARR_2"/>
    <property type="match status" value="1"/>
</dbReference>
<dbReference type="InterPro" id="IPR000835">
    <property type="entry name" value="HTH_MarR-typ"/>
</dbReference>
<dbReference type="PANTHER" id="PTHR33164:SF99">
    <property type="entry name" value="MARR FAMILY REGULATORY PROTEIN"/>
    <property type="match status" value="1"/>
</dbReference>